<protein>
    <submittedName>
        <fullName evidence="1">Uncharacterized protein</fullName>
    </submittedName>
</protein>
<gene>
    <name evidence="1" type="ORF">AQPE_1229</name>
</gene>
<dbReference type="AlphaFoldDB" id="A0A5K7S6F9"/>
<dbReference type="EMBL" id="AP018694">
    <property type="protein sequence ID" value="BBE17080.1"/>
    <property type="molecule type" value="Genomic_DNA"/>
</dbReference>
<evidence type="ECO:0000313" key="1">
    <source>
        <dbReference type="EMBL" id="BBE17080.1"/>
    </source>
</evidence>
<keyword evidence="2" id="KW-1185">Reference proteome</keyword>
<reference evidence="1" key="1">
    <citation type="journal article" date="2020" name="Int. J. Syst. Evol. Microbiol.">
        <title>Aquipluma nitroreducens gen. nov. sp. nov., a novel facultatively anaerobic bacterium isolated from a freshwater lake.</title>
        <authorList>
            <person name="Watanabe M."/>
            <person name="Kojima H."/>
            <person name="Fukui M."/>
        </authorList>
    </citation>
    <scope>NUCLEOTIDE SEQUENCE</scope>
    <source>
        <strain evidence="1">MeG22</strain>
    </source>
</reference>
<name>A0A5K7S6F9_9BACT</name>
<sequence>MPKSTYDAIKVNFSANNIILKRLGLYTSLEKGLNSEYLANTFGINVSVHQYAYLWTGFGLLADNGILNTTVFTKFRKEFGIGIMPYKLTLLRIGWSVEVGPTITAGIKIPLTKHQNKN</sequence>
<dbReference type="Proteomes" id="UP001193389">
    <property type="component" value="Chromosome"/>
</dbReference>
<accession>A0A5K7S6F9</accession>
<organism evidence="1 2">
    <name type="scientific">Aquipluma nitroreducens</name>
    <dbReference type="NCBI Taxonomy" id="2010828"/>
    <lineage>
        <taxon>Bacteria</taxon>
        <taxon>Pseudomonadati</taxon>
        <taxon>Bacteroidota</taxon>
        <taxon>Bacteroidia</taxon>
        <taxon>Marinilabiliales</taxon>
        <taxon>Prolixibacteraceae</taxon>
        <taxon>Aquipluma</taxon>
    </lineage>
</organism>
<proteinExistence type="predicted"/>
<dbReference type="KEGG" id="anf:AQPE_1229"/>
<evidence type="ECO:0000313" key="2">
    <source>
        <dbReference type="Proteomes" id="UP001193389"/>
    </source>
</evidence>